<gene>
    <name evidence="4" type="ordered locus">Thivi_1923</name>
</gene>
<sequence length="478" mass="52071">MEHDKDLDRRNQPNQDDISSARHSKPLQPEAVKLASDPGEPNAPGRDILKHLATQAAQMARLSTSLEQQRVDLKTAESALVSRIADVDDDRRLTASQLQRTWQSHRDEMADLLKRKGAMLTGILLLFGILVAISLAYFYVRFDQNRQTLVDEVAELRHMVGQLQTQIPEGVMQSRLTQDKLSHLSIAIQSISASLDNLKNVPVAAIATPIDQPVPTEPGPAPIQEELADDVPIDEPAELQPPDLAAETEIADRGKDALTDDAPTDEPAELQPPDLAAETEIADRGKDASTDDAPTDEPAELQPPDLAAETEIADRGKDASTDDAPTDKPAVAAPPETISTPDGSSTAPDIHPTTEAITSPKPVLPLTEKEASDEPAASTASELIDVGQTPYALQLIGFFSFEELLDFARRFPLPAKVYHQEKTYRGRPWFVLIHSLHASRESANEEIARLPAELVKLAPWVRKLAPDDSLSLLKTGSN</sequence>
<evidence type="ECO:0000256" key="1">
    <source>
        <dbReference type="SAM" id="MobiDB-lite"/>
    </source>
</evidence>
<evidence type="ECO:0000313" key="4">
    <source>
        <dbReference type="EMBL" id="AFL73883.1"/>
    </source>
</evidence>
<dbReference type="Gene3D" id="3.30.70.1070">
    <property type="entry name" value="Sporulation related repeat"/>
    <property type="match status" value="1"/>
</dbReference>
<feature type="compositionally biased region" description="Polar residues" evidence="1">
    <location>
        <begin position="337"/>
        <end position="347"/>
    </location>
</feature>
<keyword evidence="5" id="KW-1185">Reference proteome</keyword>
<dbReference type="RefSeq" id="WP_014778340.1">
    <property type="nucleotide sequence ID" value="NC_018012.1"/>
</dbReference>
<dbReference type="HOGENOM" id="CLU_658567_0_0_6"/>
<dbReference type="STRING" id="765911.Thivi_1923"/>
<evidence type="ECO:0000256" key="2">
    <source>
        <dbReference type="SAM" id="Phobius"/>
    </source>
</evidence>
<keyword evidence="2" id="KW-1133">Transmembrane helix</keyword>
<organism evidence="4 5">
    <name type="scientific">Thiocystis violascens (strain ATCC 17096 / DSM 198 / 6111)</name>
    <name type="common">Chromatium violascens</name>
    <dbReference type="NCBI Taxonomy" id="765911"/>
    <lineage>
        <taxon>Bacteria</taxon>
        <taxon>Pseudomonadati</taxon>
        <taxon>Pseudomonadota</taxon>
        <taxon>Gammaproteobacteria</taxon>
        <taxon>Chromatiales</taxon>
        <taxon>Chromatiaceae</taxon>
        <taxon>Thiocystis</taxon>
    </lineage>
</organism>
<dbReference type="Proteomes" id="UP000006062">
    <property type="component" value="Chromosome"/>
</dbReference>
<dbReference type="AlphaFoldDB" id="I3YA65"/>
<keyword evidence="2" id="KW-0472">Membrane</keyword>
<protein>
    <recommendedName>
        <fullName evidence="3">SPOR domain-containing protein</fullName>
    </recommendedName>
</protein>
<dbReference type="EMBL" id="CP003154">
    <property type="protein sequence ID" value="AFL73883.1"/>
    <property type="molecule type" value="Genomic_DNA"/>
</dbReference>
<feature type="transmembrane region" description="Helical" evidence="2">
    <location>
        <begin position="118"/>
        <end position="140"/>
    </location>
</feature>
<proteinExistence type="predicted"/>
<dbReference type="eggNOG" id="COG3266">
    <property type="taxonomic scope" value="Bacteria"/>
</dbReference>
<dbReference type="InterPro" id="IPR007730">
    <property type="entry name" value="SPOR-like_dom"/>
</dbReference>
<reference evidence="4 5" key="1">
    <citation type="submission" date="2012-06" db="EMBL/GenBank/DDBJ databases">
        <title>Complete sequence of Thiocystis violascens DSM 198.</title>
        <authorList>
            <consortium name="US DOE Joint Genome Institute"/>
            <person name="Lucas S."/>
            <person name="Han J."/>
            <person name="Lapidus A."/>
            <person name="Cheng J.-F."/>
            <person name="Goodwin L."/>
            <person name="Pitluck S."/>
            <person name="Peters L."/>
            <person name="Ovchinnikova G."/>
            <person name="Teshima H."/>
            <person name="Detter J.C."/>
            <person name="Han C."/>
            <person name="Tapia R."/>
            <person name="Land M."/>
            <person name="Hauser L."/>
            <person name="Kyrpides N."/>
            <person name="Ivanova N."/>
            <person name="Pagani I."/>
            <person name="Vogl K."/>
            <person name="Liu Z."/>
            <person name="Frigaard N.-U."/>
            <person name="Bryant D."/>
            <person name="Woyke T."/>
        </authorList>
    </citation>
    <scope>NUCLEOTIDE SEQUENCE [LARGE SCALE GENOMIC DNA]</scope>
    <source>
        <strain evidence="5">ATCC 17096 / DSM 198 / 6111</strain>
    </source>
</reference>
<feature type="region of interest" description="Disordered" evidence="1">
    <location>
        <begin position="282"/>
        <end position="363"/>
    </location>
</feature>
<accession>I3YA65</accession>
<evidence type="ECO:0000259" key="3">
    <source>
        <dbReference type="PROSITE" id="PS51724"/>
    </source>
</evidence>
<evidence type="ECO:0000313" key="5">
    <source>
        <dbReference type="Proteomes" id="UP000006062"/>
    </source>
</evidence>
<feature type="compositionally biased region" description="Basic and acidic residues" evidence="1">
    <location>
        <begin position="1"/>
        <end position="11"/>
    </location>
</feature>
<dbReference type="KEGG" id="tvi:Thivi_1923"/>
<dbReference type="OrthoDB" id="6189127at2"/>
<feature type="region of interest" description="Disordered" evidence="1">
    <location>
        <begin position="1"/>
        <end position="45"/>
    </location>
</feature>
<dbReference type="PROSITE" id="PS51724">
    <property type="entry name" value="SPOR"/>
    <property type="match status" value="1"/>
</dbReference>
<dbReference type="GO" id="GO:0042834">
    <property type="term" value="F:peptidoglycan binding"/>
    <property type="evidence" value="ECO:0007669"/>
    <property type="project" value="InterPro"/>
</dbReference>
<keyword evidence="2" id="KW-0812">Transmembrane</keyword>
<feature type="domain" description="SPOR" evidence="3">
    <location>
        <begin position="385"/>
        <end position="463"/>
    </location>
</feature>
<name>I3YA65_THIV6</name>
<dbReference type="InterPro" id="IPR036680">
    <property type="entry name" value="SPOR-like_sf"/>
</dbReference>